<dbReference type="PANTHER" id="PTHR34512:SF30">
    <property type="entry name" value="OUTER MEMBRANE PROTEIN ASSEMBLY FACTOR BAMB"/>
    <property type="match status" value="1"/>
</dbReference>
<dbReference type="Gene3D" id="2.130.10.10">
    <property type="entry name" value="YVTN repeat-like/Quinoprotein amine dehydrogenase"/>
    <property type="match status" value="2"/>
</dbReference>
<gene>
    <name evidence="3" type="ORF">EGD98_00150</name>
</gene>
<evidence type="ECO:0000256" key="1">
    <source>
        <dbReference type="SAM" id="MobiDB-lite"/>
    </source>
</evidence>
<dbReference type="SMART" id="SM00564">
    <property type="entry name" value="PQQ"/>
    <property type="match status" value="8"/>
</dbReference>
<dbReference type="InterPro" id="IPR015943">
    <property type="entry name" value="WD40/YVTN_repeat-like_dom_sf"/>
</dbReference>
<feature type="domain" description="Pyrrolo-quinoline quinone repeat" evidence="2">
    <location>
        <begin position="227"/>
        <end position="318"/>
    </location>
</feature>
<dbReference type="Pfam" id="PF13360">
    <property type="entry name" value="PQQ_2"/>
    <property type="match status" value="2"/>
</dbReference>
<dbReference type="PROSITE" id="PS51318">
    <property type="entry name" value="TAT"/>
    <property type="match status" value="1"/>
</dbReference>
<dbReference type="AlphaFoldDB" id="A0A8J7YAP0"/>
<dbReference type="InterPro" id="IPR006311">
    <property type="entry name" value="TAT_signal"/>
</dbReference>
<name>A0A8J7YAP0_9EURY</name>
<dbReference type="EMBL" id="RKLQ01000001">
    <property type="protein sequence ID" value="MBX0302072.1"/>
    <property type="molecule type" value="Genomic_DNA"/>
</dbReference>
<feature type="compositionally biased region" description="Low complexity" evidence="1">
    <location>
        <begin position="41"/>
        <end position="51"/>
    </location>
</feature>
<feature type="domain" description="Pyrrolo-quinoline quinone repeat" evidence="2">
    <location>
        <begin position="122"/>
        <end position="226"/>
    </location>
</feature>
<dbReference type="SUPFAM" id="SSF50998">
    <property type="entry name" value="Quinoprotein alcohol dehydrogenase-like"/>
    <property type="match status" value="2"/>
</dbReference>
<evidence type="ECO:0000259" key="2">
    <source>
        <dbReference type="Pfam" id="PF13360"/>
    </source>
</evidence>
<sequence>MSDVRRRELLGILATGAAGAIAGCGGGTGGENTPTADVTEEASPSSEAESSGALDVDTDVGLDSWPMLGANSAHTGTGPDQMGPTEAVTKRWSATAEGYSSSAPAVVNGVLYMGSGGTDNEGGTASAFSATDGRKLWQFETERPIYSSPVVDDGTVYIGTGWADKPGKVYALSATAGTEAWSSAVEGVFYGSLAVQDGTVYARSNDDTLYALNAAEGSEQWTFDGIVSSPTVADGTVYASSASGGVVAVGAADGSEQWRFDSGGNVAASPAVADGTVYCGNGEGVYAIDADEGTRQWRFEDLTMVTGTPTVRSGRVLVGARVASSSDESGDTYLFSLDAADGSEQWRFEGSDTFVASATVTEDTVYAPAYSRDVYGIAVDDGSQRWSTTVANEYANIAASPAVADGTVYVGTEKGGIYALWESSE</sequence>
<comment type="caution">
    <text evidence="3">The sequence shown here is derived from an EMBL/GenBank/DDBJ whole genome shotgun (WGS) entry which is preliminary data.</text>
</comment>
<accession>A0A8J7YAP0</accession>
<dbReference type="RefSeq" id="WP_220586321.1">
    <property type="nucleotide sequence ID" value="NZ_RKLQ01000001.1"/>
</dbReference>
<protein>
    <submittedName>
        <fullName evidence="3">PQQ-binding-like beta-propeller repeat protein</fullName>
    </submittedName>
</protein>
<dbReference type="PANTHER" id="PTHR34512">
    <property type="entry name" value="CELL SURFACE PROTEIN"/>
    <property type="match status" value="1"/>
</dbReference>
<dbReference type="InterPro" id="IPR018391">
    <property type="entry name" value="PQQ_b-propeller_rpt"/>
</dbReference>
<dbReference type="InterPro" id="IPR002372">
    <property type="entry name" value="PQQ_rpt_dom"/>
</dbReference>
<dbReference type="Proteomes" id="UP000783863">
    <property type="component" value="Unassembled WGS sequence"/>
</dbReference>
<evidence type="ECO:0000313" key="3">
    <source>
        <dbReference type="EMBL" id="MBX0302072.1"/>
    </source>
</evidence>
<feature type="region of interest" description="Disordered" evidence="1">
    <location>
        <begin position="21"/>
        <end position="57"/>
    </location>
</feature>
<keyword evidence="4" id="KW-1185">Reference proteome</keyword>
<organism evidence="3 4">
    <name type="scientific">Haloarcula salinisoli</name>
    <dbReference type="NCBI Taxonomy" id="2487746"/>
    <lineage>
        <taxon>Archaea</taxon>
        <taxon>Methanobacteriati</taxon>
        <taxon>Methanobacteriota</taxon>
        <taxon>Stenosarchaea group</taxon>
        <taxon>Halobacteria</taxon>
        <taxon>Halobacteriales</taxon>
        <taxon>Haloarculaceae</taxon>
        <taxon>Haloarcula</taxon>
    </lineage>
</organism>
<proteinExistence type="predicted"/>
<dbReference type="PROSITE" id="PS51257">
    <property type="entry name" value="PROKAR_LIPOPROTEIN"/>
    <property type="match status" value="1"/>
</dbReference>
<reference evidence="3" key="1">
    <citation type="submission" date="2021-06" db="EMBL/GenBank/DDBJ databases">
        <title>Halomicroarcula sp. F24A a new haloarchaeum isolated from saline soil.</title>
        <authorList>
            <person name="Duran-Viseras A."/>
            <person name="Sanchez-Porro C."/>
            <person name="Ventosa A."/>
        </authorList>
    </citation>
    <scope>NUCLEOTIDE SEQUENCE</scope>
    <source>
        <strain evidence="3">F24A</strain>
    </source>
</reference>
<dbReference type="InterPro" id="IPR011047">
    <property type="entry name" value="Quinoprotein_ADH-like_sf"/>
</dbReference>
<evidence type="ECO:0000313" key="4">
    <source>
        <dbReference type="Proteomes" id="UP000783863"/>
    </source>
</evidence>